<sequence length="60" mass="6996">MCESKVVKRKNGEEELLMEDVVRIEVDGDKIRLFGIFGEFKEISGRIVLMDMRSHRVVVE</sequence>
<dbReference type="RefSeq" id="WP_013682816.1">
    <property type="nucleotide sequence ID" value="NC_015320.1"/>
</dbReference>
<proteinExistence type="predicted"/>
<evidence type="ECO:0000313" key="2">
    <source>
        <dbReference type="Proteomes" id="UP000008136"/>
    </source>
</evidence>
<organism evidence="1 2">
    <name type="scientific">Archaeoglobus veneficus (strain DSM 11195 / SNP6)</name>
    <dbReference type="NCBI Taxonomy" id="693661"/>
    <lineage>
        <taxon>Archaea</taxon>
        <taxon>Methanobacteriati</taxon>
        <taxon>Methanobacteriota</taxon>
        <taxon>Archaeoglobi</taxon>
        <taxon>Archaeoglobales</taxon>
        <taxon>Archaeoglobaceae</taxon>
        <taxon>Archaeoglobus</taxon>
    </lineage>
</organism>
<protein>
    <submittedName>
        <fullName evidence="1">RNA-binding protein</fullName>
    </submittedName>
</protein>
<dbReference type="STRING" id="693661.Arcve_0099"/>
<keyword evidence="2" id="KW-1185">Reference proteome</keyword>
<dbReference type="GeneID" id="10393191"/>
<accession>F2KN39</accession>
<dbReference type="HOGENOM" id="CLU_200895_2_2_2"/>
<dbReference type="AlphaFoldDB" id="F2KN39"/>
<gene>
    <name evidence="1" type="ordered locus">Arcve_0099</name>
</gene>
<dbReference type="eggNOG" id="arCOG04856">
    <property type="taxonomic scope" value="Archaea"/>
</dbReference>
<dbReference type="Proteomes" id="UP000008136">
    <property type="component" value="Chromosome"/>
</dbReference>
<reference evidence="1 2" key="1">
    <citation type="submission" date="2011-03" db="EMBL/GenBank/DDBJ databases">
        <title>The complete genome of Archaeoglobus veneficus SNP6.</title>
        <authorList>
            <consortium name="US DOE Joint Genome Institute (JGI-PGF)"/>
            <person name="Lucas S."/>
            <person name="Copeland A."/>
            <person name="Lapidus A."/>
            <person name="Bruce D."/>
            <person name="Goodwin L."/>
            <person name="Pitluck S."/>
            <person name="Kyrpides N."/>
            <person name="Mavromatis K."/>
            <person name="Pagani I."/>
            <person name="Ivanova N."/>
            <person name="Mikhailova N."/>
            <person name="Lu M."/>
            <person name="Detter J.C."/>
            <person name="Tapia R."/>
            <person name="Han C."/>
            <person name="Land M."/>
            <person name="Hauser L."/>
            <person name="Markowitz V."/>
            <person name="Cheng J.-F."/>
            <person name="Hugenholtz P."/>
            <person name="Woyke T."/>
            <person name="Wu D."/>
            <person name="Spring S."/>
            <person name="Brambilla E."/>
            <person name="Klenk H.-P."/>
            <person name="Eisen J.A."/>
        </authorList>
    </citation>
    <scope>NUCLEOTIDE SEQUENCE [LARGE SCALE GENOMIC DNA]</scope>
    <source>
        <strain>SNP6</strain>
    </source>
</reference>
<dbReference type="KEGG" id="ave:Arcve_0099"/>
<evidence type="ECO:0000313" key="1">
    <source>
        <dbReference type="EMBL" id="AEA46140.1"/>
    </source>
</evidence>
<dbReference type="EMBL" id="CP002588">
    <property type="protein sequence ID" value="AEA46140.1"/>
    <property type="molecule type" value="Genomic_DNA"/>
</dbReference>
<dbReference type="Pfam" id="PF10133">
    <property type="entry name" value="CooT"/>
    <property type="match status" value="1"/>
</dbReference>
<name>F2KN39_ARCVS</name>
<dbReference type="OrthoDB" id="134075at2157"/>
<dbReference type="InterPro" id="IPR019300">
    <property type="entry name" value="CooT"/>
</dbReference>